<dbReference type="InterPro" id="IPR036157">
    <property type="entry name" value="dUTPase-like_sf"/>
</dbReference>
<keyword evidence="3 8" id="KW-0378">Hydrolase</keyword>
<feature type="compositionally biased region" description="Gly residues" evidence="6">
    <location>
        <begin position="131"/>
        <end position="140"/>
    </location>
</feature>
<evidence type="ECO:0000256" key="6">
    <source>
        <dbReference type="SAM" id="MobiDB-lite"/>
    </source>
</evidence>
<dbReference type="GO" id="GO:0046081">
    <property type="term" value="P:dUTP catabolic process"/>
    <property type="evidence" value="ECO:0007669"/>
    <property type="project" value="InterPro"/>
</dbReference>
<evidence type="ECO:0000256" key="1">
    <source>
        <dbReference type="ARBA" id="ARBA00006581"/>
    </source>
</evidence>
<evidence type="ECO:0000313" key="9">
    <source>
        <dbReference type="Proteomes" id="UP000176997"/>
    </source>
</evidence>
<evidence type="ECO:0000256" key="4">
    <source>
        <dbReference type="ARBA" id="ARBA00023080"/>
    </source>
</evidence>
<sequence>MKLKIKKLSQNAVIPSYAHPGDAGMDLRSSVDVTIKKGEWVGVPTGVAMEIPDGYVGLIWDKSGLSIKNGLKTLGGVVDAGYRGEVKVGIVNLSNEDYALQAGDKVAQMLIQKVEQPVVEEVDELSDTSRGTGGFGSTGK</sequence>
<accession>A0A1G2S7P6</accession>
<dbReference type="CDD" id="cd07557">
    <property type="entry name" value="trimeric_dUTPase"/>
    <property type="match status" value="1"/>
</dbReference>
<dbReference type="SUPFAM" id="SSF51283">
    <property type="entry name" value="dUTPase-like"/>
    <property type="match status" value="1"/>
</dbReference>
<evidence type="ECO:0000313" key="8">
    <source>
        <dbReference type="EMBL" id="OHA81120.1"/>
    </source>
</evidence>
<dbReference type="GO" id="GO:0006226">
    <property type="term" value="P:dUMP biosynthetic process"/>
    <property type="evidence" value="ECO:0007669"/>
    <property type="project" value="InterPro"/>
</dbReference>
<dbReference type="EMBL" id="MHUS01000014">
    <property type="protein sequence ID" value="OHA81120.1"/>
    <property type="molecule type" value="Genomic_DNA"/>
</dbReference>
<keyword evidence="4" id="KW-0546">Nucleotide metabolism</keyword>
<evidence type="ECO:0000256" key="2">
    <source>
        <dbReference type="ARBA" id="ARBA00012379"/>
    </source>
</evidence>
<dbReference type="InterPro" id="IPR033704">
    <property type="entry name" value="dUTPase_trimeric"/>
</dbReference>
<dbReference type="InterPro" id="IPR008181">
    <property type="entry name" value="dUTPase"/>
</dbReference>
<proteinExistence type="inferred from homology"/>
<comment type="catalytic activity">
    <reaction evidence="5">
        <text>dUTP + H2O = dUMP + diphosphate + H(+)</text>
        <dbReference type="Rhea" id="RHEA:10248"/>
        <dbReference type="ChEBI" id="CHEBI:15377"/>
        <dbReference type="ChEBI" id="CHEBI:15378"/>
        <dbReference type="ChEBI" id="CHEBI:33019"/>
        <dbReference type="ChEBI" id="CHEBI:61555"/>
        <dbReference type="ChEBI" id="CHEBI:246422"/>
        <dbReference type="EC" id="3.6.1.23"/>
    </reaction>
</comment>
<dbReference type="PANTHER" id="PTHR11241:SF0">
    <property type="entry name" value="DEOXYURIDINE 5'-TRIPHOSPHATE NUCLEOTIDOHYDROLASE"/>
    <property type="match status" value="1"/>
</dbReference>
<dbReference type="NCBIfam" id="NF001862">
    <property type="entry name" value="PRK00601.1"/>
    <property type="match status" value="1"/>
</dbReference>
<dbReference type="InterPro" id="IPR029054">
    <property type="entry name" value="dUTPase-like"/>
</dbReference>
<comment type="caution">
    <text evidence="8">The sequence shown here is derived from an EMBL/GenBank/DDBJ whole genome shotgun (WGS) entry which is preliminary data.</text>
</comment>
<protein>
    <recommendedName>
        <fullName evidence="2">dUTP diphosphatase</fullName>
        <ecNumber evidence="2">3.6.1.23</ecNumber>
    </recommendedName>
</protein>
<dbReference type="GO" id="GO:0000287">
    <property type="term" value="F:magnesium ion binding"/>
    <property type="evidence" value="ECO:0007669"/>
    <property type="project" value="InterPro"/>
</dbReference>
<evidence type="ECO:0000256" key="5">
    <source>
        <dbReference type="ARBA" id="ARBA00047686"/>
    </source>
</evidence>
<organism evidence="8 9">
    <name type="scientific">Candidatus Yonathbacteria bacterium RIFCSPHIGHO2_01_FULL_51_10</name>
    <dbReference type="NCBI Taxonomy" id="1802723"/>
    <lineage>
        <taxon>Bacteria</taxon>
        <taxon>Candidatus Yonathiibacteriota</taxon>
    </lineage>
</organism>
<dbReference type="NCBIfam" id="TIGR00576">
    <property type="entry name" value="dut"/>
    <property type="match status" value="1"/>
</dbReference>
<dbReference type="AlphaFoldDB" id="A0A1G2S7P6"/>
<evidence type="ECO:0000256" key="3">
    <source>
        <dbReference type="ARBA" id="ARBA00022801"/>
    </source>
</evidence>
<dbReference type="Proteomes" id="UP000176997">
    <property type="component" value="Unassembled WGS sequence"/>
</dbReference>
<dbReference type="EC" id="3.6.1.23" evidence="2"/>
<feature type="region of interest" description="Disordered" evidence="6">
    <location>
        <begin position="121"/>
        <end position="140"/>
    </location>
</feature>
<reference evidence="8 9" key="1">
    <citation type="journal article" date="2016" name="Nat. Commun.">
        <title>Thousands of microbial genomes shed light on interconnected biogeochemical processes in an aquifer system.</title>
        <authorList>
            <person name="Anantharaman K."/>
            <person name="Brown C.T."/>
            <person name="Hug L.A."/>
            <person name="Sharon I."/>
            <person name="Castelle C.J."/>
            <person name="Probst A.J."/>
            <person name="Thomas B.C."/>
            <person name="Singh A."/>
            <person name="Wilkins M.J."/>
            <person name="Karaoz U."/>
            <person name="Brodie E.L."/>
            <person name="Williams K.H."/>
            <person name="Hubbard S.S."/>
            <person name="Banfield J.F."/>
        </authorList>
    </citation>
    <scope>NUCLEOTIDE SEQUENCE [LARGE SCALE GENOMIC DNA]</scope>
</reference>
<dbReference type="STRING" id="1802723.A2675_00875"/>
<dbReference type="Gene3D" id="2.70.40.10">
    <property type="match status" value="1"/>
</dbReference>
<gene>
    <name evidence="8" type="ORF">A2675_00875</name>
</gene>
<dbReference type="PANTHER" id="PTHR11241">
    <property type="entry name" value="DEOXYURIDINE 5'-TRIPHOSPHATE NUCLEOTIDOHYDROLASE"/>
    <property type="match status" value="1"/>
</dbReference>
<evidence type="ECO:0000259" key="7">
    <source>
        <dbReference type="Pfam" id="PF00692"/>
    </source>
</evidence>
<name>A0A1G2S7P6_9BACT</name>
<comment type="similarity">
    <text evidence="1">Belongs to the dUTPase family.</text>
</comment>
<dbReference type="Pfam" id="PF00692">
    <property type="entry name" value="dUTPase"/>
    <property type="match status" value="1"/>
</dbReference>
<feature type="domain" description="dUTPase-like" evidence="7">
    <location>
        <begin position="11"/>
        <end position="139"/>
    </location>
</feature>
<dbReference type="GO" id="GO:0004170">
    <property type="term" value="F:dUTP diphosphatase activity"/>
    <property type="evidence" value="ECO:0007669"/>
    <property type="project" value="UniProtKB-EC"/>
</dbReference>